<sequence>MTSLTLDTPELAQQYDEISDPQYEHGQFLLQALALKPGDTLLDIGAGTGRLSELAARHYVGPQGHVTGLEPLALRVDIARQRASANHTAEVGQGEDLGRYQDGQFDAVVLNSVYHWLPDKARVLAEAFRVLKPGGRIAISSAARERPHDIQRIISQILGQTGLGRGHAIGSTPYKVSLAELATQLEHAGFLVDEIRIRRFADRFPNTQAVLDFSAASSFGNFLNEFLPAVRSQLLTDIHAALAQYRQADGTLLLYRNLLFAVGSKARI</sequence>
<keyword evidence="2" id="KW-0830">Ubiquinone</keyword>
<keyword evidence="2" id="KW-0489">Methyltransferase</keyword>
<dbReference type="AlphaFoldDB" id="A0A840RHE8"/>
<dbReference type="InterPro" id="IPR013216">
    <property type="entry name" value="Methyltransf_11"/>
</dbReference>
<dbReference type="CDD" id="cd02440">
    <property type="entry name" value="AdoMet_MTases"/>
    <property type="match status" value="1"/>
</dbReference>
<evidence type="ECO:0000259" key="1">
    <source>
        <dbReference type="Pfam" id="PF08241"/>
    </source>
</evidence>
<dbReference type="RefSeq" id="WP_184100837.1">
    <property type="nucleotide sequence ID" value="NZ_JACHHN010000004.1"/>
</dbReference>
<comment type="caution">
    <text evidence="2">The sequence shown here is derived from an EMBL/GenBank/DDBJ whole genome shotgun (WGS) entry which is preliminary data.</text>
</comment>
<dbReference type="SUPFAM" id="SSF53335">
    <property type="entry name" value="S-adenosyl-L-methionine-dependent methyltransferases"/>
    <property type="match status" value="1"/>
</dbReference>
<dbReference type="InterPro" id="IPR029063">
    <property type="entry name" value="SAM-dependent_MTases_sf"/>
</dbReference>
<dbReference type="Proteomes" id="UP000543030">
    <property type="component" value="Unassembled WGS sequence"/>
</dbReference>
<protein>
    <submittedName>
        <fullName evidence="2">Ubiquinone/menaquinone biosynthesis C-methylase UbiE</fullName>
    </submittedName>
</protein>
<proteinExistence type="predicted"/>
<dbReference type="InterPro" id="IPR050508">
    <property type="entry name" value="Methyltransf_Superfamily"/>
</dbReference>
<feature type="domain" description="Methyltransferase type 11" evidence="1">
    <location>
        <begin position="42"/>
        <end position="139"/>
    </location>
</feature>
<keyword evidence="2" id="KW-0808">Transferase</keyword>
<reference evidence="2 3" key="1">
    <citation type="submission" date="2020-08" db="EMBL/GenBank/DDBJ databases">
        <title>Genomic Encyclopedia of Type Strains, Phase IV (KMG-IV): sequencing the most valuable type-strain genomes for metagenomic binning, comparative biology and taxonomic classification.</title>
        <authorList>
            <person name="Goeker M."/>
        </authorList>
    </citation>
    <scope>NUCLEOTIDE SEQUENCE [LARGE SCALE GENOMIC DNA]</scope>
    <source>
        <strain evidence="2 3">DSM 18233</strain>
    </source>
</reference>
<accession>A0A840RHE8</accession>
<dbReference type="GO" id="GO:0008757">
    <property type="term" value="F:S-adenosylmethionine-dependent methyltransferase activity"/>
    <property type="evidence" value="ECO:0007669"/>
    <property type="project" value="InterPro"/>
</dbReference>
<evidence type="ECO:0000313" key="3">
    <source>
        <dbReference type="Proteomes" id="UP000543030"/>
    </source>
</evidence>
<gene>
    <name evidence="2" type="ORF">HNQ50_002361</name>
</gene>
<organism evidence="2 3">
    <name type="scientific">Silvimonas terrae</name>
    <dbReference type="NCBI Taxonomy" id="300266"/>
    <lineage>
        <taxon>Bacteria</taxon>
        <taxon>Pseudomonadati</taxon>
        <taxon>Pseudomonadota</taxon>
        <taxon>Betaproteobacteria</taxon>
        <taxon>Neisseriales</taxon>
        <taxon>Chitinibacteraceae</taxon>
        <taxon>Silvimonas</taxon>
    </lineage>
</organism>
<dbReference type="Pfam" id="PF08241">
    <property type="entry name" value="Methyltransf_11"/>
    <property type="match status" value="1"/>
</dbReference>
<name>A0A840RHE8_9NEIS</name>
<dbReference type="EMBL" id="JACHHN010000004">
    <property type="protein sequence ID" value="MBB5191631.1"/>
    <property type="molecule type" value="Genomic_DNA"/>
</dbReference>
<evidence type="ECO:0000313" key="2">
    <source>
        <dbReference type="EMBL" id="MBB5191631.1"/>
    </source>
</evidence>
<dbReference type="Gene3D" id="3.40.50.150">
    <property type="entry name" value="Vaccinia Virus protein VP39"/>
    <property type="match status" value="1"/>
</dbReference>
<dbReference type="GO" id="GO:0032259">
    <property type="term" value="P:methylation"/>
    <property type="evidence" value="ECO:0007669"/>
    <property type="project" value="UniProtKB-KW"/>
</dbReference>
<keyword evidence="3" id="KW-1185">Reference proteome</keyword>
<dbReference type="PANTHER" id="PTHR42912">
    <property type="entry name" value="METHYLTRANSFERASE"/>
    <property type="match status" value="1"/>
</dbReference>